<keyword evidence="3" id="KW-1185">Reference proteome</keyword>
<feature type="region of interest" description="Disordered" evidence="1">
    <location>
        <begin position="65"/>
        <end position="88"/>
    </location>
</feature>
<dbReference type="EMBL" id="MOOE01000030">
    <property type="protein sequence ID" value="KAK1506577.1"/>
    <property type="molecule type" value="Genomic_DNA"/>
</dbReference>
<reference evidence="2 3" key="1">
    <citation type="submission" date="2016-10" db="EMBL/GenBank/DDBJ databases">
        <title>The genome sequence of Colletotrichum fioriniae PJ7.</title>
        <authorList>
            <person name="Baroncelli R."/>
        </authorList>
    </citation>
    <scope>NUCLEOTIDE SEQUENCE [LARGE SCALE GENOMIC DNA]</scope>
    <source>
        <strain evidence="2 3">IMI 309622</strain>
    </source>
</reference>
<proteinExistence type="predicted"/>
<dbReference type="GeneID" id="85348119"/>
<accession>A0AAI9YFI4</accession>
<evidence type="ECO:0000256" key="1">
    <source>
        <dbReference type="SAM" id="MobiDB-lite"/>
    </source>
</evidence>
<sequence length="337" mass="37926">MRYLHPTEELWALSTSFGLSYYIRSGIRLLDFVPDESVCPADVYINKILLLLTIPLTPVIRGGPGALSSSGGKRGTASKVHQGGKGKTAPYTECGHQCEATPKPSWTPIPSVILMISAYFYVRRKYFLRHSTGIPPDSLNTSACELTRLLSLLPYRLDVQSCSHNQRYGLRAFYLKSSNHCSALSDVGSVDSAFWKRHFYRHRDYQDTCTHPQIATRLPFTFALEDFSAWTDQQEYPLLYPSPLNEESVASIGASIDTSSRTLTSSRENDRVLEPDVISHQRRLVNTTAMFRRRGLEAERRRSGHAAALHEDILFIVGEMKDHENGLGLFKPAKIPF</sequence>
<comment type="caution">
    <text evidence="2">The sequence shown here is derived from an EMBL/GenBank/DDBJ whole genome shotgun (WGS) entry which is preliminary data.</text>
</comment>
<evidence type="ECO:0000313" key="2">
    <source>
        <dbReference type="EMBL" id="KAK1506577.1"/>
    </source>
</evidence>
<dbReference type="Proteomes" id="UP001240678">
    <property type="component" value="Unassembled WGS sequence"/>
</dbReference>
<dbReference type="RefSeq" id="XP_060304888.1">
    <property type="nucleotide sequence ID" value="XM_060464572.1"/>
</dbReference>
<dbReference type="AlphaFoldDB" id="A0AAI9YFI4"/>
<name>A0AAI9YFI4_9PEZI</name>
<protein>
    <submittedName>
        <fullName evidence="2">Uncharacterized protein</fullName>
    </submittedName>
</protein>
<gene>
    <name evidence="2" type="ORF">CCOS01_16436</name>
</gene>
<organism evidence="2 3">
    <name type="scientific">Colletotrichum costaricense</name>
    <dbReference type="NCBI Taxonomy" id="1209916"/>
    <lineage>
        <taxon>Eukaryota</taxon>
        <taxon>Fungi</taxon>
        <taxon>Dikarya</taxon>
        <taxon>Ascomycota</taxon>
        <taxon>Pezizomycotina</taxon>
        <taxon>Sordariomycetes</taxon>
        <taxon>Hypocreomycetidae</taxon>
        <taxon>Glomerellales</taxon>
        <taxon>Glomerellaceae</taxon>
        <taxon>Colletotrichum</taxon>
        <taxon>Colletotrichum acutatum species complex</taxon>
    </lineage>
</organism>
<evidence type="ECO:0000313" key="3">
    <source>
        <dbReference type="Proteomes" id="UP001240678"/>
    </source>
</evidence>